<evidence type="ECO:0000313" key="1">
    <source>
        <dbReference type="EMBL" id="XAF56205.1"/>
    </source>
</evidence>
<keyword evidence="1" id="KW-0614">Plasmid</keyword>
<geneLocation type="plasmid" evidence="1 2">
    <name>unnamed2</name>
</geneLocation>
<dbReference type="RefSeq" id="WP_342632753.1">
    <property type="nucleotide sequence ID" value="NZ_CP152382.1"/>
</dbReference>
<sequence length="205" mass="22696">MSALQTITVQLTRKHIDALAELVEEGADSRGDRQDKFEGDYTAEDIRLNKETSDLAEGAVAILKAALAVDSAEDGAEMDVEIPFPELGGWVIYSASEAATMDGAGYWNYRDGWVCLEEATVFNRDHVGSYALPQSLGQDRAWFNLSLRDARSAESLTKALNDFCREKGLPRNSADELLAEESLALDTADRRWLEQFVSQWDEVVG</sequence>
<dbReference type="Proteomes" id="UP001445268">
    <property type="component" value="Plasmid unnamed2"/>
</dbReference>
<accession>A0ABZ3EAW5</accession>
<evidence type="ECO:0000313" key="2">
    <source>
        <dbReference type="Proteomes" id="UP001445268"/>
    </source>
</evidence>
<organism evidence="1 2">
    <name type="scientific">Marinobacter alkaliphilus</name>
    <dbReference type="NCBI Taxonomy" id="254719"/>
    <lineage>
        <taxon>Bacteria</taxon>
        <taxon>Pseudomonadati</taxon>
        <taxon>Pseudomonadota</taxon>
        <taxon>Gammaproteobacteria</taxon>
        <taxon>Pseudomonadales</taxon>
        <taxon>Marinobacteraceae</taxon>
        <taxon>Marinobacter</taxon>
    </lineage>
</organism>
<reference evidence="1 2" key="1">
    <citation type="submission" date="2024-04" db="EMBL/GenBank/DDBJ databases">
        <title>Marinobacter sp. SBY-1.</title>
        <authorList>
            <person name="Pan C."/>
        </authorList>
    </citation>
    <scope>NUCLEOTIDE SEQUENCE [LARGE SCALE GENOMIC DNA]</scope>
    <source>
        <strain evidence="1 2">SBY-1</strain>
        <plasmid evidence="1 2">unnamed2</plasmid>
    </source>
</reference>
<protein>
    <submittedName>
        <fullName evidence="1">Uncharacterized protein</fullName>
    </submittedName>
</protein>
<keyword evidence="2" id="KW-1185">Reference proteome</keyword>
<dbReference type="EMBL" id="CP152382">
    <property type="protein sequence ID" value="XAF56205.1"/>
    <property type="molecule type" value="Genomic_DNA"/>
</dbReference>
<gene>
    <name evidence="1" type="ORF">AAGT77_20845</name>
</gene>
<proteinExistence type="predicted"/>
<name>A0ABZ3EAW5_9GAMM</name>